<organism evidence="14 15">
    <name type="scientific">Circinella minor</name>
    <dbReference type="NCBI Taxonomy" id="1195481"/>
    <lineage>
        <taxon>Eukaryota</taxon>
        <taxon>Fungi</taxon>
        <taxon>Fungi incertae sedis</taxon>
        <taxon>Mucoromycota</taxon>
        <taxon>Mucoromycotina</taxon>
        <taxon>Mucoromycetes</taxon>
        <taxon>Mucorales</taxon>
        <taxon>Lichtheimiaceae</taxon>
        <taxon>Circinella</taxon>
    </lineage>
</organism>
<dbReference type="InterPro" id="IPR002052">
    <property type="entry name" value="DNA_methylase_N6_adenine_CS"/>
</dbReference>
<evidence type="ECO:0000256" key="3">
    <source>
        <dbReference type="ARBA" id="ARBA00022555"/>
    </source>
</evidence>
<keyword evidence="4 10" id="KW-0489">Methyltransferase</keyword>
<comment type="similarity">
    <text evidence="10">Belongs to the class I-like SAM-binding methyltransferase superfamily. TRM11 methyltransferase family.</text>
</comment>
<evidence type="ECO:0000256" key="5">
    <source>
        <dbReference type="ARBA" id="ARBA00022679"/>
    </source>
</evidence>
<dbReference type="SUPFAM" id="SSF53335">
    <property type="entry name" value="S-adenosyl-L-methionine-dependent methyltransferases"/>
    <property type="match status" value="1"/>
</dbReference>
<evidence type="ECO:0000256" key="7">
    <source>
        <dbReference type="ARBA" id="ARBA00022694"/>
    </source>
</evidence>
<sequence>MPTYLIQFAQSHEEFRLPELLSLAKLERINLECDQDKYRLDNPYFKITLDSDEDARKLIRRSILIKNIYALWAEGNTYEEIHTQVKDQPELWNGKYDDVSFKFTVSAFGSTVTVQQQRDVINSFSYLGFNGPISMKNPDYRFCVMEDYGGGPPVIGVEPTRKWIYMGVMVAKGSRDTVQKYNLKKRKYLGTTSMDAELSLIMGNQAQAAPGKLIYDPFVGTGSFLFTCAHFGAFTLGSDIDGRQIRGKTGSAGGVAGSSVQSNIEQYNLQGRVLDSLVFDVCHHPWRAKAWLDAIVTDPPYGVRAGAKRLGRKEDSKKTLQMRTYEGEPMHVREDYYPPTKPYEMSEVLADLLNFSAEHLRVGGRLVYWLPTVVEEYSSADLPKHPSMTLISNSEQNFGQWSRRLITMEKIREWDPSQVITAQDTESSCIPTEQQTTTIPKKTQETVPEGAVEDPKRPGHYLFREKYFSFGRNTPESTSSPSSAAVTAATSFSESEAK</sequence>
<evidence type="ECO:0000259" key="12">
    <source>
        <dbReference type="Pfam" id="PF01170"/>
    </source>
</evidence>
<dbReference type="PRINTS" id="PR00507">
    <property type="entry name" value="N12N6MTFRASE"/>
</dbReference>
<dbReference type="Proteomes" id="UP000646827">
    <property type="component" value="Unassembled WGS sequence"/>
</dbReference>
<feature type="compositionally biased region" description="Low complexity" evidence="11">
    <location>
        <begin position="476"/>
        <end position="498"/>
    </location>
</feature>
<comment type="subcellular location">
    <subcellularLocation>
        <location evidence="1">Cytoplasm</location>
    </subcellularLocation>
</comment>
<dbReference type="PROSITE" id="PS51627">
    <property type="entry name" value="SAM_MT_TRM11"/>
    <property type="match status" value="1"/>
</dbReference>
<evidence type="ECO:0000256" key="11">
    <source>
        <dbReference type="SAM" id="MobiDB-lite"/>
    </source>
</evidence>
<dbReference type="Pfam" id="PF25904">
    <property type="entry name" value="Tmrp11_N"/>
    <property type="match status" value="1"/>
</dbReference>
<keyword evidence="3 10" id="KW-0820">tRNA-binding</keyword>
<dbReference type="GO" id="GO:0043527">
    <property type="term" value="C:tRNA methyltransferase complex"/>
    <property type="evidence" value="ECO:0007669"/>
    <property type="project" value="UniProtKB-ARBA"/>
</dbReference>
<dbReference type="EMBL" id="JAEPRB010000003">
    <property type="protein sequence ID" value="KAG2227987.1"/>
    <property type="molecule type" value="Genomic_DNA"/>
</dbReference>
<dbReference type="OrthoDB" id="333024at2759"/>
<evidence type="ECO:0000256" key="10">
    <source>
        <dbReference type="PROSITE-ProRule" id="PRU00959"/>
    </source>
</evidence>
<keyword evidence="8 10" id="KW-0694">RNA-binding</keyword>
<dbReference type="GO" id="GO:0032259">
    <property type="term" value="P:methylation"/>
    <property type="evidence" value="ECO:0007669"/>
    <property type="project" value="UniProtKB-UniRule"/>
</dbReference>
<dbReference type="PROSITE" id="PS00092">
    <property type="entry name" value="N6_MTASE"/>
    <property type="match status" value="1"/>
</dbReference>
<dbReference type="EC" id="2.1.1.214" evidence="9"/>
<keyword evidence="2" id="KW-0963">Cytoplasm</keyword>
<accession>A0A8H7SET9</accession>
<evidence type="ECO:0000256" key="9">
    <source>
        <dbReference type="ARBA" id="ARBA00066937"/>
    </source>
</evidence>
<evidence type="ECO:0000313" key="15">
    <source>
        <dbReference type="Proteomes" id="UP000646827"/>
    </source>
</evidence>
<keyword evidence="6 10" id="KW-0949">S-adenosyl-L-methionine</keyword>
<feature type="domain" description="tRNA (guanine(10)-N(2))-methyltransferase TRMT11 N-terminal" evidence="13">
    <location>
        <begin position="3"/>
        <end position="175"/>
    </location>
</feature>
<feature type="domain" description="Ribosomal RNA large subunit methyltransferase K/L-like methyltransferase" evidence="12">
    <location>
        <begin position="185"/>
        <end position="309"/>
    </location>
</feature>
<evidence type="ECO:0000256" key="4">
    <source>
        <dbReference type="ARBA" id="ARBA00022603"/>
    </source>
</evidence>
<keyword evidence="7 10" id="KW-0819">tRNA processing</keyword>
<reference evidence="14 15" key="1">
    <citation type="submission" date="2020-12" db="EMBL/GenBank/DDBJ databases">
        <title>Metabolic potential, ecology and presence of endohyphal bacteria is reflected in genomic diversity of Mucoromycotina.</title>
        <authorList>
            <person name="Muszewska A."/>
            <person name="Okrasinska A."/>
            <person name="Steczkiewicz K."/>
            <person name="Drgas O."/>
            <person name="Orlowska M."/>
            <person name="Perlinska-Lenart U."/>
            <person name="Aleksandrzak-Piekarczyk T."/>
            <person name="Szatraj K."/>
            <person name="Zielenkiewicz U."/>
            <person name="Pilsyk S."/>
            <person name="Malc E."/>
            <person name="Mieczkowski P."/>
            <person name="Kruszewska J.S."/>
            <person name="Biernat P."/>
            <person name="Pawlowska J."/>
        </authorList>
    </citation>
    <scope>NUCLEOTIDE SEQUENCE [LARGE SCALE GENOMIC DNA]</scope>
    <source>
        <strain evidence="14 15">CBS 142.35</strain>
    </source>
</reference>
<protein>
    <recommendedName>
        <fullName evidence="9">tRNA (guanine(10)-N(2))-methyltransferase</fullName>
        <ecNumber evidence="9">2.1.1.214</ecNumber>
    </recommendedName>
</protein>
<dbReference type="GO" id="GO:0008033">
    <property type="term" value="P:tRNA processing"/>
    <property type="evidence" value="ECO:0007669"/>
    <property type="project" value="UniProtKB-UniRule"/>
</dbReference>
<dbReference type="Gene3D" id="3.40.50.150">
    <property type="entry name" value="Vaccinia Virus protein VP39"/>
    <property type="match status" value="1"/>
</dbReference>
<dbReference type="InterPro" id="IPR000241">
    <property type="entry name" value="RlmKL-like_Mtase"/>
</dbReference>
<evidence type="ECO:0000256" key="1">
    <source>
        <dbReference type="ARBA" id="ARBA00004496"/>
    </source>
</evidence>
<comment type="caution">
    <text evidence="14">The sequence shown here is derived from an EMBL/GenBank/DDBJ whole genome shotgun (WGS) entry which is preliminary data.</text>
</comment>
<dbReference type="PANTHER" id="PTHR13370:SF3">
    <property type="entry name" value="TRNA (GUANINE(10)-N2)-METHYLTRANSFERASE HOMOLOG"/>
    <property type="match status" value="1"/>
</dbReference>
<dbReference type="PIRSF" id="PIRSF017259">
    <property type="entry name" value="tRNA_mtfrase_TRM11"/>
    <property type="match status" value="1"/>
</dbReference>
<dbReference type="GO" id="GO:0000049">
    <property type="term" value="F:tRNA binding"/>
    <property type="evidence" value="ECO:0007669"/>
    <property type="project" value="UniProtKB-UniRule"/>
</dbReference>
<evidence type="ECO:0000256" key="6">
    <source>
        <dbReference type="ARBA" id="ARBA00022691"/>
    </source>
</evidence>
<dbReference type="Pfam" id="PF01170">
    <property type="entry name" value="UPF0020"/>
    <property type="match status" value="1"/>
</dbReference>
<dbReference type="GO" id="GO:0005737">
    <property type="term" value="C:cytoplasm"/>
    <property type="evidence" value="ECO:0007669"/>
    <property type="project" value="UniProtKB-SubCell"/>
</dbReference>
<proteinExistence type="inferred from homology"/>
<dbReference type="PANTHER" id="PTHR13370">
    <property type="entry name" value="RNA METHYLASE-RELATED"/>
    <property type="match status" value="1"/>
</dbReference>
<evidence type="ECO:0000256" key="8">
    <source>
        <dbReference type="ARBA" id="ARBA00022884"/>
    </source>
</evidence>
<keyword evidence="5 10" id="KW-0808">Transferase</keyword>
<keyword evidence="15" id="KW-1185">Reference proteome</keyword>
<dbReference type="InterPro" id="IPR029063">
    <property type="entry name" value="SAM-dependent_MTases_sf"/>
</dbReference>
<evidence type="ECO:0000313" key="14">
    <source>
        <dbReference type="EMBL" id="KAG2227987.1"/>
    </source>
</evidence>
<dbReference type="InterPro" id="IPR059073">
    <property type="entry name" value="TRMT11_N"/>
</dbReference>
<dbReference type="InterPro" id="IPR016691">
    <property type="entry name" value="TRMT11"/>
</dbReference>
<gene>
    <name evidence="14" type="ORF">INT45_012011</name>
</gene>
<dbReference type="AlphaFoldDB" id="A0A8H7SET9"/>
<name>A0A8H7SET9_9FUNG</name>
<feature type="region of interest" description="Disordered" evidence="11">
    <location>
        <begin position="472"/>
        <end position="498"/>
    </location>
</feature>
<dbReference type="GO" id="GO:0160102">
    <property type="term" value="F:tRNA (guanine(10)-N2)-methyltransferase activity"/>
    <property type="evidence" value="ECO:0007669"/>
    <property type="project" value="UniProtKB-EC"/>
</dbReference>
<evidence type="ECO:0000259" key="13">
    <source>
        <dbReference type="Pfam" id="PF25904"/>
    </source>
</evidence>
<evidence type="ECO:0000256" key="2">
    <source>
        <dbReference type="ARBA" id="ARBA00022490"/>
    </source>
</evidence>